<sequence>PILLQSSPTTRNGNTYSFRFENIWLKEDGIGEVVTDSWNEGKELDITNQVSHCANRLQEWGHRKRMRFKQEVAECGEEMERLRGSHDTGNSKRYKDAQEKHARLLVQEEVYWRQRAKKHWLREGDLNTKFFHISATASSKVKKIDKLVNEQILK</sequence>
<proteinExistence type="predicted"/>
<protein>
    <recommendedName>
        <fullName evidence="3">Endonuclease/exonuclease/phosphatase family protein</fullName>
    </recommendedName>
</protein>
<dbReference type="AlphaFoldDB" id="A0A392QGB6"/>
<feature type="non-terminal residue" evidence="1">
    <location>
        <position position="1"/>
    </location>
</feature>
<evidence type="ECO:0000313" key="2">
    <source>
        <dbReference type="Proteomes" id="UP000265520"/>
    </source>
</evidence>
<accession>A0A392QGB6</accession>
<evidence type="ECO:0008006" key="3">
    <source>
        <dbReference type="Google" id="ProtNLM"/>
    </source>
</evidence>
<evidence type="ECO:0000313" key="1">
    <source>
        <dbReference type="EMBL" id="MCI23443.1"/>
    </source>
</evidence>
<organism evidence="1 2">
    <name type="scientific">Trifolium medium</name>
    <dbReference type="NCBI Taxonomy" id="97028"/>
    <lineage>
        <taxon>Eukaryota</taxon>
        <taxon>Viridiplantae</taxon>
        <taxon>Streptophyta</taxon>
        <taxon>Embryophyta</taxon>
        <taxon>Tracheophyta</taxon>
        <taxon>Spermatophyta</taxon>
        <taxon>Magnoliopsida</taxon>
        <taxon>eudicotyledons</taxon>
        <taxon>Gunneridae</taxon>
        <taxon>Pentapetalae</taxon>
        <taxon>rosids</taxon>
        <taxon>fabids</taxon>
        <taxon>Fabales</taxon>
        <taxon>Fabaceae</taxon>
        <taxon>Papilionoideae</taxon>
        <taxon>50 kb inversion clade</taxon>
        <taxon>NPAAA clade</taxon>
        <taxon>Hologalegina</taxon>
        <taxon>IRL clade</taxon>
        <taxon>Trifolieae</taxon>
        <taxon>Trifolium</taxon>
    </lineage>
</organism>
<name>A0A392QGB6_9FABA</name>
<dbReference type="Proteomes" id="UP000265520">
    <property type="component" value="Unassembled WGS sequence"/>
</dbReference>
<dbReference type="EMBL" id="LXQA010136119">
    <property type="protein sequence ID" value="MCI23443.1"/>
    <property type="molecule type" value="Genomic_DNA"/>
</dbReference>
<comment type="caution">
    <text evidence="1">The sequence shown here is derived from an EMBL/GenBank/DDBJ whole genome shotgun (WGS) entry which is preliminary data.</text>
</comment>
<reference evidence="1 2" key="1">
    <citation type="journal article" date="2018" name="Front. Plant Sci.">
        <title>Red Clover (Trifolium pratense) and Zigzag Clover (T. medium) - A Picture of Genomic Similarities and Differences.</title>
        <authorList>
            <person name="Dluhosova J."/>
            <person name="Istvanek J."/>
            <person name="Nedelnik J."/>
            <person name="Repkova J."/>
        </authorList>
    </citation>
    <scope>NUCLEOTIDE SEQUENCE [LARGE SCALE GENOMIC DNA]</scope>
    <source>
        <strain evidence="2">cv. 10/8</strain>
        <tissue evidence="1">Leaf</tissue>
    </source>
</reference>
<keyword evidence="2" id="KW-1185">Reference proteome</keyword>